<protein>
    <submittedName>
        <fullName evidence="1">Uncharacterized protein</fullName>
    </submittedName>
</protein>
<name>A0A6N2VFN7_9FIRM</name>
<dbReference type="AlphaFoldDB" id="A0A6N2VFN7"/>
<organism evidence="1">
    <name type="scientific">Blautia glucerasea</name>
    <dbReference type="NCBI Taxonomy" id="536633"/>
    <lineage>
        <taxon>Bacteria</taxon>
        <taxon>Bacillati</taxon>
        <taxon>Bacillota</taxon>
        <taxon>Clostridia</taxon>
        <taxon>Lachnospirales</taxon>
        <taxon>Lachnospiraceae</taxon>
        <taxon>Blautia</taxon>
    </lineage>
</organism>
<reference evidence="1" key="1">
    <citation type="submission" date="2019-11" db="EMBL/GenBank/DDBJ databases">
        <authorList>
            <person name="Feng L."/>
        </authorList>
    </citation>
    <scope>NUCLEOTIDE SEQUENCE</scope>
    <source>
        <strain evidence="1">BgluceraseaLFYP119</strain>
    </source>
</reference>
<accession>A0A6N2VFN7</accession>
<sequence>MKEYEVIWEIFNKCPRNQMRDVFVEEIEINDPEEYVKQKFQGKEVSYEKTVLEDGTVIFDIVTSGIKQRCSFTEF</sequence>
<dbReference type="EMBL" id="CACRST010000025">
    <property type="protein sequence ID" value="VYT27722.1"/>
    <property type="molecule type" value="Genomic_DNA"/>
</dbReference>
<gene>
    <name evidence="1" type="ORF">BGLFYP119_02594</name>
</gene>
<dbReference type="RefSeq" id="WP_156355114.1">
    <property type="nucleotide sequence ID" value="NZ_CACRST010000025.1"/>
</dbReference>
<proteinExistence type="predicted"/>
<evidence type="ECO:0000313" key="1">
    <source>
        <dbReference type="EMBL" id="VYT27722.1"/>
    </source>
</evidence>